<name>A0A0A0JTB6_9MICO</name>
<keyword evidence="2" id="KW-1185">Reference proteome</keyword>
<protein>
    <submittedName>
        <fullName evidence="1">Uncharacterized protein</fullName>
    </submittedName>
</protein>
<dbReference type="AlphaFoldDB" id="A0A0A0JTB6"/>
<dbReference type="STRING" id="1385521.N803_09020"/>
<dbReference type="Proteomes" id="UP000030011">
    <property type="component" value="Unassembled WGS sequence"/>
</dbReference>
<proteinExistence type="predicted"/>
<comment type="caution">
    <text evidence="1">The sequence shown here is derived from an EMBL/GenBank/DDBJ whole genome shotgun (WGS) entry which is preliminary data.</text>
</comment>
<evidence type="ECO:0000313" key="2">
    <source>
        <dbReference type="Proteomes" id="UP000030011"/>
    </source>
</evidence>
<dbReference type="EMBL" id="AVPK01000002">
    <property type="protein sequence ID" value="KGN38891.1"/>
    <property type="molecule type" value="Genomic_DNA"/>
</dbReference>
<reference evidence="1 2" key="1">
    <citation type="submission" date="2013-08" db="EMBL/GenBank/DDBJ databases">
        <title>The genome sequence of Knoellia subterranea.</title>
        <authorList>
            <person name="Zhu W."/>
            <person name="Wang G."/>
        </authorList>
    </citation>
    <scope>NUCLEOTIDE SEQUENCE [LARGE SCALE GENOMIC DNA]</scope>
    <source>
        <strain evidence="1 2">KCTC 19937</strain>
    </source>
</reference>
<organism evidence="1 2">
    <name type="scientific">Knoellia subterranea KCTC 19937</name>
    <dbReference type="NCBI Taxonomy" id="1385521"/>
    <lineage>
        <taxon>Bacteria</taxon>
        <taxon>Bacillati</taxon>
        <taxon>Actinomycetota</taxon>
        <taxon>Actinomycetes</taxon>
        <taxon>Micrococcales</taxon>
        <taxon>Intrasporangiaceae</taxon>
        <taxon>Knoellia</taxon>
    </lineage>
</organism>
<sequence>MASSAARMDLNRTSEVWAEASWRMPLGSSRAASTIDAASERAFEFSAGRGRPGAQMGSFAARLGDFAQRVRPHLFGDLLRSGQEVERAARGRECCCGVHRC</sequence>
<evidence type="ECO:0000313" key="1">
    <source>
        <dbReference type="EMBL" id="KGN38891.1"/>
    </source>
</evidence>
<accession>A0A0A0JTB6</accession>
<gene>
    <name evidence="1" type="ORF">N803_09020</name>
</gene>